<evidence type="ECO:0000313" key="2">
    <source>
        <dbReference type="Proteomes" id="UP000623440"/>
    </source>
</evidence>
<accession>A0ABR8E101</accession>
<reference evidence="1 2" key="1">
    <citation type="journal article" date="2020" name="ISME J.">
        <title>Comparative genomics reveals insights into cyanobacterial evolution and habitat adaptation.</title>
        <authorList>
            <person name="Chen M.Y."/>
            <person name="Teng W.K."/>
            <person name="Zhao L."/>
            <person name="Hu C.X."/>
            <person name="Zhou Y.K."/>
            <person name="Han B.P."/>
            <person name="Song L.R."/>
            <person name="Shu W.S."/>
        </authorList>
    </citation>
    <scope>NUCLEOTIDE SEQUENCE [LARGE SCALE GENOMIC DNA]</scope>
    <source>
        <strain evidence="1 2">FACHB-838</strain>
    </source>
</reference>
<dbReference type="InterPro" id="IPR043129">
    <property type="entry name" value="ATPase_NBD"/>
</dbReference>
<name>A0ABR8E101_9NOSO</name>
<organism evidence="1 2">
    <name type="scientific">Nostoc flagelliforme FACHB-838</name>
    <dbReference type="NCBI Taxonomy" id="2692904"/>
    <lineage>
        <taxon>Bacteria</taxon>
        <taxon>Bacillati</taxon>
        <taxon>Cyanobacteriota</taxon>
        <taxon>Cyanophyceae</taxon>
        <taxon>Nostocales</taxon>
        <taxon>Nostocaceae</taxon>
        <taxon>Nostoc</taxon>
    </lineage>
</organism>
<evidence type="ECO:0000313" key="1">
    <source>
        <dbReference type="EMBL" id="MBD2535417.1"/>
    </source>
</evidence>
<dbReference type="EMBL" id="JACJSI010000273">
    <property type="protein sequence ID" value="MBD2535417.1"/>
    <property type="molecule type" value="Genomic_DNA"/>
</dbReference>
<keyword evidence="2" id="KW-1185">Reference proteome</keyword>
<sequence length="345" mass="38188">MNYAYTQPVYGSSYPLSNGFVSPQHGQIRPRVVFDGGNRFVKWIDPNNVVQCLLSVVKEVSEYQWKRLKPDDQSVLIEIEGKRFVIGRLAQELGGEPTFQTDKCQLASILALAAIQPNPGQTSVHIQQMIVALPNTLNDDDVAAVQRIANHPLTKEFKRNGEYITYTVGEVVPVDETEPAFHYALNQGFFSFPEAKNAIWDLGGGTAIARIYTPNGTMIHDAEVILPGTKALAQQVAVEMKEVYSLDYSPSLQGIMDAIARGDCLYGTDKLDFSSIFEKACDQWVESARREIRSKWAQHLPELGEVLIVGGSADIAAPICAYSGDRFKIAPSPQLFNIIAMAYQE</sequence>
<dbReference type="CDD" id="cd10227">
    <property type="entry name" value="ASKHA_NBD_ParM-like"/>
    <property type="match status" value="1"/>
</dbReference>
<dbReference type="SUPFAM" id="SSF53067">
    <property type="entry name" value="Actin-like ATPase domain"/>
    <property type="match status" value="2"/>
</dbReference>
<gene>
    <name evidence="1" type="ORF">H6G97_40895</name>
</gene>
<proteinExistence type="predicted"/>
<comment type="caution">
    <text evidence="1">The sequence shown here is derived from an EMBL/GenBank/DDBJ whole genome shotgun (WGS) entry which is preliminary data.</text>
</comment>
<protein>
    <submittedName>
        <fullName evidence="1">ParM/StbA family protein</fullName>
    </submittedName>
</protein>
<dbReference type="RefSeq" id="WP_190946249.1">
    <property type="nucleotide sequence ID" value="NZ_JACJSI010000273.1"/>
</dbReference>
<dbReference type="Proteomes" id="UP000623440">
    <property type="component" value="Unassembled WGS sequence"/>
</dbReference>
<dbReference type="Gene3D" id="3.30.420.40">
    <property type="match status" value="1"/>
</dbReference>